<keyword evidence="2" id="KW-0560">Oxidoreductase</keyword>
<organism evidence="4 5">
    <name type="scientific">Streptomyces tremellae</name>
    <dbReference type="NCBI Taxonomy" id="1124239"/>
    <lineage>
        <taxon>Bacteria</taxon>
        <taxon>Bacillati</taxon>
        <taxon>Actinomycetota</taxon>
        <taxon>Actinomycetes</taxon>
        <taxon>Kitasatosporales</taxon>
        <taxon>Streptomycetaceae</taxon>
        <taxon>Streptomyces</taxon>
    </lineage>
</organism>
<feature type="region of interest" description="Disordered" evidence="3">
    <location>
        <begin position="78"/>
        <end position="156"/>
    </location>
</feature>
<evidence type="ECO:0000256" key="1">
    <source>
        <dbReference type="ARBA" id="ARBA00006484"/>
    </source>
</evidence>
<accession>A0ABP7EFR5</accession>
<proteinExistence type="inferred from homology"/>
<gene>
    <name evidence="4" type="ORF">GCM10023082_13680</name>
</gene>
<dbReference type="Proteomes" id="UP001499884">
    <property type="component" value="Unassembled WGS sequence"/>
</dbReference>
<dbReference type="EMBL" id="BAABEP010000005">
    <property type="protein sequence ID" value="GAA3717365.1"/>
    <property type="molecule type" value="Genomic_DNA"/>
</dbReference>
<evidence type="ECO:0000256" key="2">
    <source>
        <dbReference type="ARBA" id="ARBA00023002"/>
    </source>
</evidence>
<keyword evidence="5" id="KW-1185">Reference proteome</keyword>
<dbReference type="InterPro" id="IPR002347">
    <property type="entry name" value="SDR_fam"/>
</dbReference>
<evidence type="ECO:0000313" key="4">
    <source>
        <dbReference type="EMBL" id="GAA3717365.1"/>
    </source>
</evidence>
<evidence type="ECO:0000256" key="3">
    <source>
        <dbReference type="SAM" id="MobiDB-lite"/>
    </source>
</evidence>
<dbReference type="Pfam" id="PF00106">
    <property type="entry name" value="adh_short"/>
    <property type="match status" value="1"/>
</dbReference>
<name>A0ABP7EFR5_9ACTN</name>
<protein>
    <recommendedName>
        <fullName evidence="6">Ketoreductase (KR) domain-containing protein</fullName>
    </recommendedName>
</protein>
<evidence type="ECO:0008006" key="6">
    <source>
        <dbReference type="Google" id="ProtNLM"/>
    </source>
</evidence>
<dbReference type="PANTHER" id="PTHR44196:SF1">
    <property type="entry name" value="DEHYDROGENASE_REDUCTASE SDR FAMILY MEMBER 7B"/>
    <property type="match status" value="1"/>
</dbReference>
<dbReference type="PANTHER" id="PTHR44196">
    <property type="entry name" value="DEHYDROGENASE/REDUCTASE SDR FAMILY MEMBER 7B"/>
    <property type="match status" value="1"/>
</dbReference>
<dbReference type="SUPFAM" id="SSF51735">
    <property type="entry name" value="NAD(P)-binding Rossmann-fold domains"/>
    <property type="match status" value="1"/>
</dbReference>
<comment type="similarity">
    <text evidence="1">Belongs to the short-chain dehydrogenases/reductases (SDR) family.</text>
</comment>
<comment type="caution">
    <text evidence="4">The sequence shown here is derived from an EMBL/GenBank/DDBJ whole genome shotgun (WGS) entry which is preliminary data.</text>
</comment>
<dbReference type="Gene3D" id="3.40.50.720">
    <property type="entry name" value="NAD(P)-binding Rossmann-like Domain"/>
    <property type="match status" value="1"/>
</dbReference>
<reference evidence="5" key="1">
    <citation type="journal article" date="2019" name="Int. J. Syst. Evol. Microbiol.">
        <title>The Global Catalogue of Microorganisms (GCM) 10K type strain sequencing project: providing services to taxonomists for standard genome sequencing and annotation.</title>
        <authorList>
            <consortium name="The Broad Institute Genomics Platform"/>
            <consortium name="The Broad Institute Genome Sequencing Center for Infectious Disease"/>
            <person name="Wu L."/>
            <person name="Ma J."/>
        </authorList>
    </citation>
    <scope>NUCLEOTIDE SEQUENCE [LARGE SCALE GENOMIC DNA]</scope>
    <source>
        <strain evidence="5">JCM 30846</strain>
    </source>
</reference>
<dbReference type="InterPro" id="IPR036291">
    <property type="entry name" value="NAD(P)-bd_dom_sf"/>
</dbReference>
<sequence>MQYAGTTGLVTGASSGLGAESARRLARRGADVVLVARRPEALDSLAADIRAATGRTVRTVPFGLATERSGYRLADRVAGAGDRRAVVRTTSRLSGRRRPPRAATRADRGGPGRARRPGPEAGTGGRDRRPGPEAGTGGWEVGTRPALSRPVPPPPG</sequence>
<evidence type="ECO:0000313" key="5">
    <source>
        <dbReference type="Proteomes" id="UP001499884"/>
    </source>
</evidence>